<keyword evidence="4" id="KW-0408">Iron</keyword>
<feature type="domain" description="Cysteine-rich" evidence="6">
    <location>
        <begin position="47"/>
        <end position="132"/>
    </location>
</feature>
<proteinExistence type="predicted"/>
<dbReference type="PANTHER" id="PTHR32479:SF17">
    <property type="entry name" value="GLYCOLATE OXIDASE IRON-SULFUR SUBUNIT"/>
    <property type="match status" value="1"/>
</dbReference>
<reference evidence="7" key="1">
    <citation type="submission" date="2010-01" db="EMBL/GenBank/DDBJ databases">
        <title>Genome fragments of uncultured bacteria from the North Pacific subtropical Gyre.</title>
        <authorList>
            <person name="Pham V.D."/>
            <person name="Delong E.F."/>
        </authorList>
    </citation>
    <scope>NUCLEOTIDE SEQUENCE</scope>
</reference>
<keyword evidence="5" id="KW-0411">Iron-sulfur</keyword>
<dbReference type="EMBL" id="GU567977">
    <property type="protein sequence ID" value="ADI22174.1"/>
    <property type="molecule type" value="Genomic_DNA"/>
</dbReference>
<dbReference type="AlphaFoldDB" id="E7C400"/>
<dbReference type="PANTHER" id="PTHR32479">
    <property type="entry name" value="GLYCOLATE OXIDASE IRON-SULFUR SUBUNIT"/>
    <property type="match status" value="1"/>
</dbReference>
<keyword evidence="3" id="KW-0677">Repeat</keyword>
<organism evidence="7">
    <name type="scientific">uncultured gamma proteobacterium HF0200_24F15</name>
    <dbReference type="NCBI Taxonomy" id="723570"/>
    <lineage>
        <taxon>Bacteria</taxon>
        <taxon>Pseudomonadati</taxon>
        <taxon>Pseudomonadota</taxon>
        <taxon>Gammaproteobacteria</taxon>
        <taxon>environmental samples</taxon>
    </lineage>
</organism>
<evidence type="ECO:0000313" key="7">
    <source>
        <dbReference type="EMBL" id="ADI22174.1"/>
    </source>
</evidence>
<evidence type="ECO:0000259" key="6">
    <source>
        <dbReference type="Pfam" id="PF02754"/>
    </source>
</evidence>
<evidence type="ECO:0000256" key="2">
    <source>
        <dbReference type="ARBA" id="ARBA00022723"/>
    </source>
</evidence>
<evidence type="ECO:0000256" key="1">
    <source>
        <dbReference type="ARBA" id="ARBA00022485"/>
    </source>
</evidence>
<feature type="domain" description="Cysteine-rich" evidence="6">
    <location>
        <begin position="179"/>
        <end position="262"/>
    </location>
</feature>
<dbReference type="GO" id="GO:0046872">
    <property type="term" value="F:metal ion binding"/>
    <property type="evidence" value="ECO:0007669"/>
    <property type="project" value="UniProtKB-KW"/>
</dbReference>
<dbReference type="GO" id="GO:0051539">
    <property type="term" value="F:4 iron, 4 sulfur cluster binding"/>
    <property type="evidence" value="ECO:0007669"/>
    <property type="project" value="UniProtKB-KW"/>
</dbReference>
<evidence type="ECO:0000256" key="4">
    <source>
        <dbReference type="ARBA" id="ARBA00023004"/>
    </source>
</evidence>
<dbReference type="InterPro" id="IPR004017">
    <property type="entry name" value="Cys_rich_dom"/>
</dbReference>
<name>E7C400_9GAMM</name>
<dbReference type="GO" id="GO:0016491">
    <property type="term" value="F:oxidoreductase activity"/>
    <property type="evidence" value="ECO:0007669"/>
    <property type="project" value="UniProtKB-ARBA"/>
</dbReference>
<dbReference type="Pfam" id="PF02754">
    <property type="entry name" value="CCG"/>
    <property type="match status" value="2"/>
</dbReference>
<protein>
    <submittedName>
        <fullName evidence="7">Fe-S oxidoreductase</fullName>
    </submittedName>
</protein>
<keyword evidence="1" id="KW-0004">4Fe-4S</keyword>
<accession>E7C400</accession>
<evidence type="ECO:0000256" key="5">
    <source>
        <dbReference type="ARBA" id="ARBA00023014"/>
    </source>
</evidence>
<keyword evidence="2" id="KW-0479">Metal-binding</keyword>
<sequence length="284" mass="31024">MTSTVWFGFLVRLGRWARPILPASLANNIPLKRDAGQIPPIKHKRKVLLLDGCVQPALIPAINGAAIRVLDRAGISAIVVPEAVCCGALSLHLGVTQEAKKYMRRNIDAWWPKIESGCEAIVMTASGCGVTVREYGQLLSEDKAYAEKAARISALTCDLSEILLAEKPGRMPLGKGRRVAFQVPCTLQHGQQINGAVEALLSHYGWQLVKSREQHLCCGSAGTYSLLQSKISRRLLIDKITRLEEGQPELIVSANIGCLLQLSKAASVSVRHWIELLDPASEHR</sequence>
<dbReference type="NCBIfam" id="NF008434">
    <property type="entry name" value="PRK11274.1"/>
    <property type="match status" value="1"/>
</dbReference>
<evidence type="ECO:0000256" key="3">
    <source>
        <dbReference type="ARBA" id="ARBA00022737"/>
    </source>
</evidence>